<keyword evidence="3" id="KW-1185">Reference proteome</keyword>
<dbReference type="AlphaFoldDB" id="A0A3S0Z6R0"/>
<dbReference type="EMBL" id="RQTK01001146">
    <property type="protein sequence ID" value="RUS71883.1"/>
    <property type="molecule type" value="Genomic_DNA"/>
</dbReference>
<gene>
    <name evidence="2" type="ORF">EGW08_020357</name>
</gene>
<dbReference type="Proteomes" id="UP000271974">
    <property type="component" value="Unassembled WGS sequence"/>
</dbReference>
<feature type="chain" id="PRO_5018698799" description="EB domain-containing protein" evidence="1">
    <location>
        <begin position="23"/>
        <end position="119"/>
    </location>
</feature>
<accession>A0A3S0Z6R0</accession>
<comment type="caution">
    <text evidence="2">The sequence shown here is derived from an EMBL/GenBank/DDBJ whole genome shotgun (WGS) entry which is preliminary data.</text>
</comment>
<keyword evidence="1" id="KW-0732">Signal</keyword>
<protein>
    <recommendedName>
        <fullName evidence="4">EB domain-containing protein</fullName>
    </recommendedName>
</protein>
<reference evidence="2 3" key="1">
    <citation type="submission" date="2019-01" db="EMBL/GenBank/DDBJ databases">
        <title>A draft genome assembly of the solar-powered sea slug Elysia chlorotica.</title>
        <authorList>
            <person name="Cai H."/>
            <person name="Li Q."/>
            <person name="Fang X."/>
            <person name="Li J."/>
            <person name="Curtis N.E."/>
            <person name="Altenburger A."/>
            <person name="Shibata T."/>
            <person name="Feng M."/>
            <person name="Maeda T."/>
            <person name="Schwartz J.A."/>
            <person name="Shigenobu S."/>
            <person name="Lundholm N."/>
            <person name="Nishiyama T."/>
            <person name="Yang H."/>
            <person name="Hasebe M."/>
            <person name="Li S."/>
            <person name="Pierce S.K."/>
            <person name="Wang J."/>
        </authorList>
    </citation>
    <scope>NUCLEOTIDE SEQUENCE [LARGE SCALE GENOMIC DNA]</scope>
    <source>
        <strain evidence="2">EC2010</strain>
        <tissue evidence="2">Whole organism of an adult</tissue>
    </source>
</reference>
<sequence>MENSLPIVLLVLSALAQSLVSSSSVCGSTGRACVAGRSSCVGGLCRCNGPDYVWGDPHFMCYTPKQVAAEVKNDPILTNFNGESSQFPFPCRYLLAHVSQNLQDGNNTVIGRCEVQVRF</sequence>
<name>A0A3S0Z6R0_ELYCH</name>
<dbReference type="OrthoDB" id="10411973at2759"/>
<organism evidence="2 3">
    <name type="scientific">Elysia chlorotica</name>
    <name type="common">Eastern emerald elysia</name>
    <name type="synonym">Sea slug</name>
    <dbReference type="NCBI Taxonomy" id="188477"/>
    <lineage>
        <taxon>Eukaryota</taxon>
        <taxon>Metazoa</taxon>
        <taxon>Spiralia</taxon>
        <taxon>Lophotrochozoa</taxon>
        <taxon>Mollusca</taxon>
        <taxon>Gastropoda</taxon>
        <taxon>Heterobranchia</taxon>
        <taxon>Euthyneura</taxon>
        <taxon>Panpulmonata</taxon>
        <taxon>Sacoglossa</taxon>
        <taxon>Placobranchoidea</taxon>
        <taxon>Plakobranchidae</taxon>
        <taxon>Elysia</taxon>
    </lineage>
</organism>
<proteinExistence type="predicted"/>
<evidence type="ECO:0000313" key="2">
    <source>
        <dbReference type="EMBL" id="RUS71883.1"/>
    </source>
</evidence>
<evidence type="ECO:0000313" key="3">
    <source>
        <dbReference type="Proteomes" id="UP000271974"/>
    </source>
</evidence>
<evidence type="ECO:0000256" key="1">
    <source>
        <dbReference type="SAM" id="SignalP"/>
    </source>
</evidence>
<evidence type="ECO:0008006" key="4">
    <source>
        <dbReference type="Google" id="ProtNLM"/>
    </source>
</evidence>
<feature type="signal peptide" evidence="1">
    <location>
        <begin position="1"/>
        <end position="22"/>
    </location>
</feature>